<evidence type="ECO:0000256" key="1">
    <source>
        <dbReference type="ARBA" id="ARBA00009437"/>
    </source>
</evidence>
<dbReference type="InterPro" id="IPR000847">
    <property type="entry name" value="LysR_HTH_N"/>
</dbReference>
<feature type="domain" description="HTH lysR-type" evidence="5">
    <location>
        <begin position="1"/>
        <end position="58"/>
    </location>
</feature>
<evidence type="ECO:0000259" key="5">
    <source>
        <dbReference type="PROSITE" id="PS50931"/>
    </source>
</evidence>
<dbReference type="Gene3D" id="3.40.190.10">
    <property type="entry name" value="Periplasmic binding protein-like II"/>
    <property type="match status" value="2"/>
</dbReference>
<comment type="similarity">
    <text evidence="1">Belongs to the LysR transcriptional regulatory family.</text>
</comment>
<keyword evidence="3 6" id="KW-0238">DNA-binding</keyword>
<evidence type="ECO:0000256" key="2">
    <source>
        <dbReference type="ARBA" id="ARBA00023015"/>
    </source>
</evidence>
<dbReference type="Gene3D" id="1.10.10.10">
    <property type="entry name" value="Winged helix-like DNA-binding domain superfamily/Winged helix DNA-binding domain"/>
    <property type="match status" value="1"/>
</dbReference>
<sequence length="295" mass="32408">MELRHLRYFIAVAEERNFSRAAVRLNIAQPPLSQQIRRLERDLGFDLFIRTPKGVVPTRAGEVLLKHARIVLESSAVAIAAAEAAQRGVVGRLTIAFFNSAAYTILPKLLKAYRAAQPGVEVEVREMVIADQIDALIEGHIDVGILRPPVMDTRVDMLRLTREPFVVALPADHKLAAKRRLSLADVSNQRLVSYPYGHLTGFRERTDAAFVAAGITATTLYEATQIHTICGLVASGAAMAIVPASARVLRMEGLRFVPLSGSGLVAETWLGWRKQNSIVQLKSFVDVAQSLIDRP</sequence>
<gene>
    <name evidence="6" type="ORF">EDC26_10850</name>
</gene>
<dbReference type="GO" id="GO:0032993">
    <property type="term" value="C:protein-DNA complex"/>
    <property type="evidence" value="ECO:0007669"/>
    <property type="project" value="TreeGrafter"/>
</dbReference>
<keyword evidence="4" id="KW-0804">Transcription</keyword>
<comment type="caution">
    <text evidence="6">The sequence shown here is derived from an EMBL/GenBank/DDBJ whole genome shotgun (WGS) entry which is preliminary data.</text>
</comment>
<dbReference type="AlphaFoldDB" id="A0A4R3LZV5"/>
<name>A0A4R3LZV5_9BURK</name>
<protein>
    <submittedName>
        <fullName evidence="6">DNA-binding transcriptional LysR family regulator</fullName>
    </submittedName>
</protein>
<dbReference type="Pfam" id="PF03466">
    <property type="entry name" value="LysR_substrate"/>
    <property type="match status" value="1"/>
</dbReference>
<dbReference type="PROSITE" id="PS50931">
    <property type="entry name" value="HTH_LYSR"/>
    <property type="match status" value="1"/>
</dbReference>
<organism evidence="6 7">
    <name type="scientific">Paralcaligenes ureilyticus</name>
    <dbReference type="NCBI Taxonomy" id="627131"/>
    <lineage>
        <taxon>Bacteria</taxon>
        <taxon>Pseudomonadati</taxon>
        <taxon>Pseudomonadota</taxon>
        <taxon>Betaproteobacteria</taxon>
        <taxon>Burkholderiales</taxon>
        <taxon>Alcaligenaceae</taxon>
        <taxon>Paralcaligenes</taxon>
    </lineage>
</organism>
<evidence type="ECO:0000256" key="3">
    <source>
        <dbReference type="ARBA" id="ARBA00023125"/>
    </source>
</evidence>
<keyword evidence="2" id="KW-0805">Transcription regulation</keyword>
<accession>A0A4R3LZV5</accession>
<dbReference type="SUPFAM" id="SSF53850">
    <property type="entry name" value="Periplasmic binding protein-like II"/>
    <property type="match status" value="1"/>
</dbReference>
<dbReference type="InterPro" id="IPR036388">
    <property type="entry name" value="WH-like_DNA-bd_sf"/>
</dbReference>
<evidence type="ECO:0000313" key="6">
    <source>
        <dbReference type="EMBL" id="TCT06314.1"/>
    </source>
</evidence>
<dbReference type="OrthoDB" id="9157176at2"/>
<dbReference type="PANTHER" id="PTHR30346:SF28">
    <property type="entry name" value="HTH-TYPE TRANSCRIPTIONAL REGULATOR CYNR"/>
    <property type="match status" value="1"/>
</dbReference>
<dbReference type="PRINTS" id="PR00039">
    <property type="entry name" value="HTHLYSR"/>
</dbReference>
<dbReference type="FunFam" id="1.10.10.10:FF:000001">
    <property type="entry name" value="LysR family transcriptional regulator"/>
    <property type="match status" value="1"/>
</dbReference>
<dbReference type="PANTHER" id="PTHR30346">
    <property type="entry name" value="TRANSCRIPTIONAL DUAL REGULATOR HCAR-RELATED"/>
    <property type="match status" value="1"/>
</dbReference>
<dbReference type="CDD" id="cd08414">
    <property type="entry name" value="PBP2_LTTR_aromatics_like"/>
    <property type="match status" value="1"/>
</dbReference>
<dbReference type="Proteomes" id="UP000295525">
    <property type="component" value="Unassembled WGS sequence"/>
</dbReference>
<dbReference type="Pfam" id="PF00126">
    <property type="entry name" value="HTH_1"/>
    <property type="match status" value="1"/>
</dbReference>
<dbReference type="RefSeq" id="WP_132582828.1">
    <property type="nucleotide sequence ID" value="NZ_SMAJ01000008.1"/>
</dbReference>
<keyword evidence="7" id="KW-1185">Reference proteome</keyword>
<evidence type="ECO:0000313" key="7">
    <source>
        <dbReference type="Proteomes" id="UP000295525"/>
    </source>
</evidence>
<dbReference type="EMBL" id="SMAJ01000008">
    <property type="protein sequence ID" value="TCT06314.1"/>
    <property type="molecule type" value="Genomic_DNA"/>
</dbReference>
<dbReference type="SUPFAM" id="SSF46785">
    <property type="entry name" value="Winged helix' DNA-binding domain"/>
    <property type="match status" value="1"/>
</dbReference>
<proteinExistence type="inferred from homology"/>
<dbReference type="GO" id="GO:0003700">
    <property type="term" value="F:DNA-binding transcription factor activity"/>
    <property type="evidence" value="ECO:0007669"/>
    <property type="project" value="InterPro"/>
</dbReference>
<reference evidence="6 7" key="1">
    <citation type="submission" date="2019-03" db="EMBL/GenBank/DDBJ databases">
        <title>Genomic Encyclopedia of Type Strains, Phase IV (KMG-IV): sequencing the most valuable type-strain genomes for metagenomic binning, comparative biology and taxonomic classification.</title>
        <authorList>
            <person name="Goeker M."/>
        </authorList>
    </citation>
    <scope>NUCLEOTIDE SEQUENCE [LARGE SCALE GENOMIC DNA]</scope>
    <source>
        <strain evidence="6 7">DSM 24591</strain>
    </source>
</reference>
<dbReference type="InterPro" id="IPR005119">
    <property type="entry name" value="LysR_subst-bd"/>
</dbReference>
<evidence type="ECO:0000256" key="4">
    <source>
        <dbReference type="ARBA" id="ARBA00023163"/>
    </source>
</evidence>
<dbReference type="InterPro" id="IPR036390">
    <property type="entry name" value="WH_DNA-bd_sf"/>
</dbReference>
<dbReference type="GO" id="GO:0003677">
    <property type="term" value="F:DNA binding"/>
    <property type="evidence" value="ECO:0007669"/>
    <property type="project" value="UniProtKB-KW"/>
</dbReference>